<protein>
    <recommendedName>
        <fullName evidence="1">Stage 0 sporulation protein A homolog</fullName>
    </recommendedName>
</protein>
<sequence length="244" mass="28752">MINIAICDDDISITDEMMEIINQYMKDRNEEIRCDVFHNGESLMSEEKEYDIIFLDIIMAGMDGIETARRLRKKNKTVEIIYLTSYAGLTKEALSVHAFDYLEKPVTKDLIYNQLDEALEKILRKKLNEEYKYHIVAFNAGKNSIRLAIDDIYYFERVDRKLKAVTKKGNFMLSETITSVEEKLHQYDFVTPHQSFVVNINNMKDYVKDEIIMLNYDIVPVAQKRAADFKRIMREFLQKKLESN</sequence>
<evidence type="ECO:0000256" key="2">
    <source>
        <dbReference type="ARBA" id="ARBA00024867"/>
    </source>
</evidence>
<dbReference type="SUPFAM" id="SSF52172">
    <property type="entry name" value="CheY-like"/>
    <property type="match status" value="1"/>
</dbReference>
<dbReference type="Pfam" id="PF04397">
    <property type="entry name" value="LytTR"/>
    <property type="match status" value="1"/>
</dbReference>
<dbReference type="EMBL" id="CP048000">
    <property type="protein sequence ID" value="QHQ62498.1"/>
    <property type="molecule type" value="Genomic_DNA"/>
</dbReference>
<evidence type="ECO:0000256" key="1">
    <source>
        <dbReference type="ARBA" id="ARBA00018672"/>
    </source>
</evidence>
<proteinExistence type="predicted"/>
<evidence type="ECO:0000259" key="5">
    <source>
        <dbReference type="PROSITE" id="PS50930"/>
    </source>
</evidence>
<accession>A0A6P1TSR3</accession>
<gene>
    <name evidence="6" type="ORF">Ana3638_18335</name>
</gene>
<dbReference type="InterPro" id="IPR007492">
    <property type="entry name" value="LytTR_DNA-bd_dom"/>
</dbReference>
<dbReference type="KEGG" id="anr:Ana3638_18335"/>
<dbReference type="InterPro" id="IPR046947">
    <property type="entry name" value="LytR-like"/>
</dbReference>
<dbReference type="InterPro" id="IPR011006">
    <property type="entry name" value="CheY-like_superfamily"/>
</dbReference>
<organism evidence="6 7">
    <name type="scientific">Anaerocolumna sedimenticola</name>
    <dbReference type="NCBI Taxonomy" id="2696063"/>
    <lineage>
        <taxon>Bacteria</taxon>
        <taxon>Bacillati</taxon>
        <taxon>Bacillota</taxon>
        <taxon>Clostridia</taxon>
        <taxon>Lachnospirales</taxon>
        <taxon>Lachnospiraceae</taxon>
        <taxon>Anaerocolumna</taxon>
    </lineage>
</organism>
<dbReference type="Gene3D" id="3.40.50.2300">
    <property type="match status" value="1"/>
</dbReference>
<evidence type="ECO:0000256" key="3">
    <source>
        <dbReference type="PROSITE-ProRule" id="PRU00169"/>
    </source>
</evidence>
<evidence type="ECO:0000259" key="4">
    <source>
        <dbReference type="PROSITE" id="PS50110"/>
    </source>
</evidence>
<dbReference type="PROSITE" id="PS50110">
    <property type="entry name" value="RESPONSE_REGULATORY"/>
    <property type="match status" value="1"/>
</dbReference>
<dbReference type="PANTHER" id="PTHR37299">
    <property type="entry name" value="TRANSCRIPTIONAL REGULATOR-RELATED"/>
    <property type="match status" value="1"/>
</dbReference>
<dbReference type="InterPro" id="IPR001789">
    <property type="entry name" value="Sig_transdc_resp-reg_receiver"/>
</dbReference>
<reference evidence="6 7" key="1">
    <citation type="submission" date="2020-01" db="EMBL/GenBank/DDBJ databases">
        <title>Genome analysis of Anaerocolumna sp. CBA3638.</title>
        <authorList>
            <person name="Kim J."/>
            <person name="Roh S.W."/>
        </authorList>
    </citation>
    <scope>NUCLEOTIDE SEQUENCE [LARGE SCALE GENOMIC DNA]</scope>
    <source>
        <strain evidence="6 7">CBA3638</strain>
    </source>
</reference>
<dbReference type="PROSITE" id="PS50930">
    <property type="entry name" value="HTH_LYTTR"/>
    <property type="match status" value="1"/>
</dbReference>
<dbReference type="Gene3D" id="2.40.50.1020">
    <property type="entry name" value="LytTr DNA-binding domain"/>
    <property type="match status" value="1"/>
</dbReference>
<feature type="domain" description="Response regulatory" evidence="4">
    <location>
        <begin position="3"/>
        <end position="119"/>
    </location>
</feature>
<keyword evidence="3" id="KW-0597">Phosphoprotein</keyword>
<dbReference type="AlphaFoldDB" id="A0A6P1TSR3"/>
<feature type="modified residue" description="4-aspartylphosphate" evidence="3">
    <location>
        <position position="56"/>
    </location>
</feature>
<dbReference type="RefSeq" id="WP_161839321.1">
    <property type="nucleotide sequence ID" value="NZ_CP048000.1"/>
</dbReference>
<dbReference type="PANTHER" id="PTHR37299:SF1">
    <property type="entry name" value="STAGE 0 SPORULATION PROTEIN A HOMOLOG"/>
    <property type="match status" value="1"/>
</dbReference>
<evidence type="ECO:0000313" key="7">
    <source>
        <dbReference type="Proteomes" id="UP000464314"/>
    </source>
</evidence>
<dbReference type="Pfam" id="PF00072">
    <property type="entry name" value="Response_reg"/>
    <property type="match status" value="1"/>
</dbReference>
<feature type="domain" description="HTH LytTR-type" evidence="5">
    <location>
        <begin position="136"/>
        <end position="235"/>
    </location>
</feature>
<evidence type="ECO:0000313" key="6">
    <source>
        <dbReference type="EMBL" id="QHQ62498.1"/>
    </source>
</evidence>
<dbReference type="SMART" id="SM00850">
    <property type="entry name" value="LytTR"/>
    <property type="match status" value="1"/>
</dbReference>
<keyword evidence="7" id="KW-1185">Reference proteome</keyword>
<dbReference type="Proteomes" id="UP000464314">
    <property type="component" value="Chromosome"/>
</dbReference>
<name>A0A6P1TSR3_9FIRM</name>
<dbReference type="SMART" id="SM00448">
    <property type="entry name" value="REC"/>
    <property type="match status" value="1"/>
</dbReference>
<dbReference type="GO" id="GO:0000156">
    <property type="term" value="F:phosphorelay response regulator activity"/>
    <property type="evidence" value="ECO:0007669"/>
    <property type="project" value="InterPro"/>
</dbReference>
<dbReference type="GO" id="GO:0003677">
    <property type="term" value="F:DNA binding"/>
    <property type="evidence" value="ECO:0007669"/>
    <property type="project" value="InterPro"/>
</dbReference>
<comment type="function">
    <text evidence="2">May play the central regulatory role in sporulation. It may be an element of the effector pathway responsible for the activation of sporulation genes in response to nutritional stress. Spo0A may act in concert with spo0H (a sigma factor) to control the expression of some genes that are critical to the sporulation process.</text>
</comment>